<dbReference type="PANTHER" id="PTHR47683:SF3">
    <property type="entry name" value="RIBOSOMAL LARGE SUBUNIT PSEUDOURIDINE SYNTHASE B"/>
    <property type="match status" value="1"/>
</dbReference>
<evidence type="ECO:0000256" key="4">
    <source>
        <dbReference type="PROSITE-ProRule" id="PRU00182"/>
    </source>
</evidence>
<dbReference type="eggNOG" id="ENOG502QT4T">
    <property type="taxonomic scope" value="Eukaryota"/>
</dbReference>
<evidence type="ECO:0000313" key="6">
    <source>
        <dbReference type="EMBL" id="ETV97281.1"/>
    </source>
</evidence>
<dbReference type="AlphaFoldDB" id="A0A024TUI3"/>
<dbReference type="Pfam" id="PF00849">
    <property type="entry name" value="PseudoU_synth_2"/>
    <property type="match status" value="1"/>
</dbReference>
<dbReference type="InterPro" id="IPR002942">
    <property type="entry name" value="S4_RNA-bd"/>
</dbReference>
<dbReference type="InterPro" id="IPR036986">
    <property type="entry name" value="S4_RNA-bd_sf"/>
</dbReference>
<dbReference type="OrthoDB" id="440619at2759"/>
<evidence type="ECO:0000256" key="3">
    <source>
        <dbReference type="ARBA" id="ARBA00023235"/>
    </source>
</evidence>
<dbReference type="SMART" id="SM00363">
    <property type="entry name" value="S4"/>
    <property type="match status" value="1"/>
</dbReference>
<keyword evidence="2 4" id="KW-0694">RNA-binding</keyword>
<dbReference type="GO" id="GO:0001522">
    <property type="term" value="P:pseudouridine synthesis"/>
    <property type="evidence" value="ECO:0007669"/>
    <property type="project" value="InterPro"/>
</dbReference>
<dbReference type="SUPFAM" id="SSF55120">
    <property type="entry name" value="Pseudouridine synthase"/>
    <property type="match status" value="1"/>
</dbReference>
<comment type="similarity">
    <text evidence="1">Belongs to the pseudouridine synthase RsuA family.</text>
</comment>
<protein>
    <recommendedName>
        <fullName evidence="5">RNA-binding S4 domain-containing protein</fullName>
    </recommendedName>
</protein>
<feature type="domain" description="RNA-binding S4" evidence="5">
    <location>
        <begin position="70"/>
        <end position="139"/>
    </location>
</feature>
<dbReference type="InterPro" id="IPR050343">
    <property type="entry name" value="RsuA_PseudoU_synthase"/>
</dbReference>
<dbReference type="InterPro" id="IPR018496">
    <property type="entry name" value="PsdUridine_synth_RsuA/RluB_CS"/>
</dbReference>
<organism evidence="6">
    <name type="scientific">Aphanomyces invadans</name>
    <dbReference type="NCBI Taxonomy" id="157072"/>
    <lineage>
        <taxon>Eukaryota</taxon>
        <taxon>Sar</taxon>
        <taxon>Stramenopiles</taxon>
        <taxon>Oomycota</taxon>
        <taxon>Saprolegniomycetes</taxon>
        <taxon>Saprolegniales</taxon>
        <taxon>Verrucalvaceae</taxon>
        <taxon>Aphanomyces</taxon>
    </lineage>
</organism>
<dbReference type="VEuPathDB" id="FungiDB:H310_09637"/>
<dbReference type="Gene3D" id="3.30.2350.10">
    <property type="entry name" value="Pseudouridine synthase"/>
    <property type="match status" value="1"/>
</dbReference>
<dbReference type="STRING" id="157072.A0A024TUI3"/>
<dbReference type="Gene3D" id="3.10.290.10">
    <property type="entry name" value="RNA-binding S4 domain"/>
    <property type="match status" value="1"/>
</dbReference>
<accession>A0A024TUI3</accession>
<dbReference type="PANTHER" id="PTHR47683">
    <property type="entry name" value="PSEUDOURIDINE SYNTHASE FAMILY PROTEIN-RELATED"/>
    <property type="match status" value="1"/>
</dbReference>
<keyword evidence="3" id="KW-0413">Isomerase</keyword>
<dbReference type="Pfam" id="PF01479">
    <property type="entry name" value="S4"/>
    <property type="match status" value="1"/>
</dbReference>
<dbReference type="CDD" id="cd00165">
    <property type="entry name" value="S4"/>
    <property type="match status" value="1"/>
</dbReference>
<dbReference type="InterPro" id="IPR000748">
    <property type="entry name" value="PsdUridine_synth_RsuA/RluB/E/F"/>
</dbReference>
<evidence type="ECO:0000256" key="1">
    <source>
        <dbReference type="ARBA" id="ARBA00008348"/>
    </source>
</evidence>
<dbReference type="PROSITE" id="PS50889">
    <property type="entry name" value="S4"/>
    <property type="match status" value="1"/>
</dbReference>
<dbReference type="EMBL" id="KI913973">
    <property type="protein sequence ID" value="ETV97281.1"/>
    <property type="molecule type" value="Genomic_DNA"/>
</dbReference>
<dbReference type="NCBIfam" id="TIGR00093">
    <property type="entry name" value="pseudouridine synthase"/>
    <property type="match status" value="1"/>
</dbReference>
<dbReference type="GO" id="GO:0009982">
    <property type="term" value="F:pseudouridine synthase activity"/>
    <property type="evidence" value="ECO:0007669"/>
    <property type="project" value="InterPro"/>
</dbReference>
<proteinExistence type="inferred from homology"/>
<dbReference type="PROSITE" id="PS01149">
    <property type="entry name" value="PSI_RSU"/>
    <property type="match status" value="1"/>
</dbReference>
<dbReference type="InterPro" id="IPR020103">
    <property type="entry name" value="PsdUridine_synth_cat_dom_sf"/>
</dbReference>
<dbReference type="GO" id="GO:0003723">
    <property type="term" value="F:RNA binding"/>
    <property type="evidence" value="ECO:0007669"/>
    <property type="project" value="UniProtKB-KW"/>
</dbReference>
<dbReference type="SUPFAM" id="SSF55174">
    <property type="entry name" value="Alpha-L RNA-binding motif"/>
    <property type="match status" value="1"/>
</dbReference>
<evidence type="ECO:0000259" key="5">
    <source>
        <dbReference type="SMART" id="SM00363"/>
    </source>
</evidence>
<dbReference type="GO" id="GO:0006364">
    <property type="term" value="P:rRNA processing"/>
    <property type="evidence" value="ECO:0007669"/>
    <property type="project" value="UniProtKB-ARBA"/>
</dbReference>
<dbReference type="InterPro" id="IPR006145">
    <property type="entry name" value="PsdUridine_synth_RsuA/RluA"/>
</dbReference>
<gene>
    <name evidence="6" type="ORF">H310_09637</name>
</gene>
<sequence length="303" mass="34092">MLARVLRRCISIKSSRLTPEEIVAKTKRPLKPTSALSLPLSKTTKGRKGPAAVHMKASVDDLVDTTSAPMRLAKRMAMAGISSRREAEKIILDGRVVVNGSRVTQVAHNVTFDDVVTVDNKTLPARPSKRRVWIAHKLPGELVTSSDPRGRPTIMQRLKAMGFDTHVMAVGRLDYNTEGLLLLTNDGDYARFLEHPKHSVQRVYRVLVWGQVLPSKLDELRRGALVDGVKYRPMEVKIESTTKDKETWLQVKLTEGKNREIRKAMAHVRLVLKRLIRVEYGPYRLADLDKGNVLEVQPKSVVE</sequence>
<dbReference type="GeneID" id="20086687"/>
<name>A0A024TUI3_9STRA</name>
<reference evidence="6" key="1">
    <citation type="submission" date="2013-12" db="EMBL/GenBank/DDBJ databases">
        <title>The Genome Sequence of Aphanomyces invadans NJM9701.</title>
        <authorList>
            <consortium name="The Broad Institute Genomics Platform"/>
            <person name="Russ C."/>
            <person name="Tyler B."/>
            <person name="van West P."/>
            <person name="Dieguez-Uribeondo J."/>
            <person name="Young S.K."/>
            <person name="Zeng Q."/>
            <person name="Gargeya S."/>
            <person name="Fitzgerald M."/>
            <person name="Abouelleil A."/>
            <person name="Alvarado L."/>
            <person name="Chapman S.B."/>
            <person name="Gainer-Dewar J."/>
            <person name="Goldberg J."/>
            <person name="Griggs A."/>
            <person name="Gujja S."/>
            <person name="Hansen M."/>
            <person name="Howarth C."/>
            <person name="Imamovic A."/>
            <person name="Ireland A."/>
            <person name="Larimer J."/>
            <person name="McCowan C."/>
            <person name="Murphy C."/>
            <person name="Pearson M."/>
            <person name="Poon T.W."/>
            <person name="Priest M."/>
            <person name="Roberts A."/>
            <person name="Saif S."/>
            <person name="Shea T."/>
            <person name="Sykes S."/>
            <person name="Wortman J."/>
            <person name="Nusbaum C."/>
            <person name="Birren B."/>
        </authorList>
    </citation>
    <scope>NUCLEOTIDE SEQUENCE [LARGE SCALE GENOMIC DNA]</scope>
    <source>
        <strain evidence="6">NJM9701</strain>
    </source>
</reference>
<dbReference type="RefSeq" id="XP_008873990.1">
    <property type="nucleotide sequence ID" value="XM_008875768.1"/>
</dbReference>
<evidence type="ECO:0000256" key="2">
    <source>
        <dbReference type="ARBA" id="ARBA00022884"/>
    </source>
</evidence>